<gene>
    <name evidence="2" type="ORF">G7K_1501-t1</name>
</gene>
<feature type="compositionally biased region" description="Polar residues" evidence="1">
    <location>
        <begin position="610"/>
        <end position="627"/>
    </location>
</feature>
<reference evidence="2 3" key="2">
    <citation type="journal article" date="2014" name="J. Gen. Appl. Microbiol.">
        <title>The early diverging ascomycetous budding yeast Saitoella complicata has three histone deacetylases belonging to the Clr6, Hos2, and Rpd3 lineages.</title>
        <authorList>
            <person name="Nishida H."/>
            <person name="Matsumoto T."/>
            <person name="Kondo S."/>
            <person name="Hamamoto M."/>
            <person name="Yoshikawa H."/>
        </authorList>
    </citation>
    <scope>NUCLEOTIDE SEQUENCE [LARGE SCALE GENOMIC DNA]</scope>
    <source>
        <strain evidence="2 3">NRRL Y-17804</strain>
    </source>
</reference>
<comment type="caution">
    <text evidence="2">The sequence shown here is derived from an EMBL/GenBank/DDBJ whole genome shotgun (WGS) entry which is preliminary data.</text>
</comment>
<feature type="compositionally biased region" description="Acidic residues" evidence="1">
    <location>
        <begin position="521"/>
        <end position="535"/>
    </location>
</feature>
<protein>
    <submittedName>
        <fullName evidence="2">Uncharacterized protein</fullName>
    </submittedName>
</protein>
<dbReference type="AlphaFoldDB" id="A0A0E9NBP0"/>
<proteinExistence type="predicted"/>
<dbReference type="Proteomes" id="UP000033140">
    <property type="component" value="Unassembled WGS sequence"/>
</dbReference>
<evidence type="ECO:0000256" key="1">
    <source>
        <dbReference type="SAM" id="MobiDB-lite"/>
    </source>
</evidence>
<feature type="compositionally biased region" description="Basic and acidic residues" evidence="1">
    <location>
        <begin position="192"/>
        <end position="206"/>
    </location>
</feature>
<feature type="region of interest" description="Disordered" evidence="1">
    <location>
        <begin position="608"/>
        <end position="627"/>
    </location>
</feature>
<feature type="compositionally biased region" description="Basic and acidic residues" evidence="1">
    <location>
        <begin position="476"/>
        <end position="492"/>
    </location>
</feature>
<feature type="compositionally biased region" description="Polar residues" evidence="1">
    <location>
        <begin position="44"/>
        <end position="60"/>
    </location>
</feature>
<organism evidence="2 3">
    <name type="scientific">Saitoella complicata (strain BCRC 22490 / CBS 7301 / JCM 7358 / NBRC 10748 / NRRL Y-17804)</name>
    <dbReference type="NCBI Taxonomy" id="698492"/>
    <lineage>
        <taxon>Eukaryota</taxon>
        <taxon>Fungi</taxon>
        <taxon>Dikarya</taxon>
        <taxon>Ascomycota</taxon>
        <taxon>Taphrinomycotina</taxon>
        <taxon>Taphrinomycotina incertae sedis</taxon>
        <taxon>Saitoella</taxon>
    </lineage>
</organism>
<feature type="region of interest" description="Disordered" evidence="1">
    <location>
        <begin position="29"/>
        <end position="60"/>
    </location>
</feature>
<dbReference type="EMBL" id="BACD03000008">
    <property type="protein sequence ID" value="GAO47292.1"/>
    <property type="molecule type" value="Genomic_DNA"/>
</dbReference>
<accession>A0A0E9NBP0</accession>
<feature type="compositionally biased region" description="Basic and acidic residues" evidence="1">
    <location>
        <begin position="505"/>
        <end position="516"/>
    </location>
</feature>
<feature type="region of interest" description="Disordered" evidence="1">
    <location>
        <begin position="91"/>
        <end position="227"/>
    </location>
</feature>
<reference evidence="2 3" key="3">
    <citation type="journal article" date="2015" name="Genome Announc.">
        <title>Draft Genome Sequence of the Archiascomycetous Yeast Saitoella complicata.</title>
        <authorList>
            <person name="Yamauchi K."/>
            <person name="Kondo S."/>
            <person name="Hamamoto M."/>
            <person name="Takahashi Y."/>
            <person name="Ogura Y."/>
            <person name="Hayashi T."/>
            <person name="Nishida H."/>
        </authorList>
    </citation>
    <scope>NUCLEOTIDE SEQUENCE [LARGE SCALE GENOMIC DNA]</scope>
    <source>
        <strain evidence="2 3">NRRL Y-17804</strain>
    </source>
</reference>
<feature type="compositionally biased region" description="Low complexity" evidence="1">
    <location>
        <begin position="549"/>
        <end position="561"/>
    </location>
</feature>
<feature type="compositionally biased region" description="Polar residues" evidence="1">
    <location>
        <begin position="92"/>
        <end position="124"/>
    </location>
</feature>
<keyword evidence="3" id="KW-1185">Reference proteome</keyword>
<evidence type="ECO:0000313" key="3">
    <source>
        <dbReference type="Proteomes" id="UP000033140"/>
    </source>
</evidence>
<sequence>MESENSLEQEKEVTEKKYLFLRCNMRTDMSKSEEGKKANKRKQNQSVDITPSTDLPKRTPNNLYHITILCTTTYILSIATEMCCLHPHSETRSMNNNSHQTSRNSTSNGQSNDPSTKNPNQQLPVNHLQITIRHPNSHGSTSNRVRSRDGDVQTGGQHDCQSRTELHGETTGGGVRGETVSEVTHDVVTVGRETDNDGGTTERENPDGDIGLGARNNTTLPNLVDNDKGTDSVGDIISTVSERRGTSRQNLQERVEVLSLVIILRSTSVHLSDANGTLVTSVLGTSLLVDDVHLHTTESELGKTVAQEDPDVGRQNPGTADLVLLEVFEGGSTGGGGGGGGVDVVVGGRRSDLIGGGGGLGLAELHVTGSLSLEVVGEVVGFTLVVLADETTVEVILDRNSVGGSGEGKTLGLPEVRAEEEVVPADSRVLANETTVEVRNEEEDTDSGNDTSNTEDGTDDSSRTQLVKVETGGTLPDDHHGQDTRSETKVDRDSDETSPEGILTLEDKVLGEHEDGQGESTGDEWSDDPGGDDTGDTVVAPLDTLSTVGGDTNTNNGTDDGVSSRDRETETSGQQNPRRGTNEGTPHRQHENRRRFREHVDVDNTILDGISNTGTQQQRTQELTNSSQETCLHERQGARGDGGSEGVCDIVCTDTVGVEESEDQPEGEDIVELRKSLHCCSVVLELSFAVLLILSRRKRGQTI</sequence>
<name>A0A0E9NBP0_SAICN</name>
<reference evidence="2 3" key="1">
    <citation type="journal article" date="2011" name="J. Gen. Appl. Microbiol.">
        <title>Draft genome sequencing of the enigmatic yeast Saitoella complicata.</title>
        <authorList>
            <person name="Nishida H."/>
            <person name="Hamamoto M."/>
            <person name="Sugiyama J."/>
        </authorList>
    </citation>
    <scope>NUCLEOTIDE SEQUENCE [LARGE SCALE GENOMIC DNA]</scope>
    <source>
        <strain evidence="2 3">NRRL Y-17804</strain>
    </source>
</reference>
<feature type="compositionally biased region" description="Polar residues" evidence="1">
    <location>
        <begin position="571"/>
        <end position="584"/>
    </location>
</feature>
<evidence type="ECO:0000313" key="2">
    <source>
        <dbReference type="EMBL" id="GAO47292.1"/>
    </source>
</evidence>
<feature type="region of interest" description="Disordered" evidence="1">
    <location>
        <begin position="422"/>
        <end position="599"/>
    </location>
</feature>